<accession>A0ACC2VZC8</accession>
<evidence type="ECO:0000313" key="2">
    <source>
        <dbReference type="Proteomes" id="UP001227268"/>
    </source>
</evidence>
<reference evidence="1" key="1">
    <citation type="submission" date="2023-04" db="EMBL/GenBank/DDBJ databases">
        <title>Draft Genome sequencing of Naganishia species isolated from polar environments using Oxford Nanopore Technology.</title>
        <authorList>
            <person name="Leo P."/>
            <person name="Venkateswaran K."/>
        </authorList>
    </citation>
    <scope>NUCLEOTIDE SEQUENCE</scope>
    <source>
        <strain evidence="1">MNA-CCFEE 5423</strain>
    </source>
</reference>
<keyword evidence="2" id="KW-1185">Reference proteome</keyword>
<evidence type="ECO:0000313" key="1">
    <source>
        <dbReference type="EMBL" id="KAJ9104496.1"/>
    </source>
</evidence>
<gene>
    <name evidence="1" type="ORF">QFC21_001992</name>
</gene>
<sequence length="1521" mass="167646">MDDMSSQKSTPPEKEGDRSRRLSLHRKTPSTGESVKSGASNSSPSPKASTHRNLLKSPAKKAAGLMNAITPARRSSDKQSANSQSDIASPSNIESGAMPASTVEAEAIKDSRNPSQNVSTTPEATQSLESLTMEDRTLLKAREAQSDIKSTTPTNPPSIISGGKLAINRSTPRSPPLLPPRSIYESMKPTPPRHVEDVADIIADPASSDHVVEPELVAIEDAEPRPPPLIYEVEDTPNRYPTLPIDSKTGWDTSAQVQPADYSMWDDTNSVPLNLLSEEHAVDNSLNTSDTIQGYHFSSRNSDLETHGMLGPGMTYVRMLRNGMHAGHQVVAVQPEVGQNTAERSSDFMKGTLQCLPRFPETSAHSSSSSRWLFCLDCSGWFRLIAGNSTSTSFSKTFELSGDLNGQPEAGTAQAKIKAIQQAIAQGSHEHRRSHHFHQVSDSSSRPVDQDVDFQDAGISIGSTNIGGMLSSFHCCYCGIYLAYDPKPAIPSTYPPELLKRLFDREPLPGDNSGAGIRYSRALDFLHAMLYNILVGKQPSSVKADVKNFVDKIGFDQVGYVSDRLEMRNTYTNTLHRWPYFRKDLMTTSGFNLIEVEEEEVKRPRWALSIDDDATNKLARRAWLELEIRLMSLGNSVALKTQDLSSTVYSGLTKAMPLSSPTTGPEDRRNVLDASHAVINQTICNSKRTPQIMDAFEILATHDDTQNFFGAEEAEKLQSSFATLKSSGFPTSEDMNNAYAFLSVKGDLVVKLESSESSAALLSVLLQVARQILGMPENEQPAAQALSPEQRKHREETLGALQTLASGYGNAEFLKAVESLREEALELSDALKVLEISDASSIAPEFWEILYKSYVTDVPESFQRTKVQNAFDVIAKRLNPIGLSELLSTGKPMASVLPAGLFNIGYLNSLLQYLYAIRDLRLGLEARKMDTVKPITESHIVVGGRAVAETELERSRRFVQELVRLFQSLDGSQENAVRPEKELAYLALVTAADEVNKDPPSDMPSGATDSTLVNDEPMELDNDLTQSTPEAGKSVLGKRSTEERDLPEASVTEALREGDTATDIPASAPTTNPLPMSPSESHRQIKPLRATSHNGVQSPPAVEQPAPLEMETSAGLTESALVIDPETAPEVGPMPPPLPPRQHRPSMTSDMMFGQQHDISECMDNVLFQVEAALSSSGDRSTTTSEDNLVKRLFYGKARQQLLLPTKSADGPSATDLVPQPSVEVVFNNILLSVNEDRGMDLYDKLHDVYFGLDDIEIDGVKGKKSEMLETLPPLLHIQLQRVQFDLETKSAFKSNAYIKFAEILALDRFLPSANHEKREKSMAITRRIASLRATLNELQYSKSGPIANDLTNLKEALFSLDPEQERLYSALETESARVKQAVNEAEKEIVALRAELDALWEEDRECEYELSSIFMHRGGYSEQSTGSNVSDLKHVFFYAVSCRIRRVWRNLPDNPDQYFQYNDETVRLANPKEVLQDTTGSNANPYLLVYAKKNSGAIEVMTKERKKLLAAAQDDMVTEK</sequence>
<dbReference type="EMBL" id="JASBWT010000005">
    <property type="protein sequence ID" value="KAJ9104496.1"/>
    <property type="molecule type" value="Genomic_DNA"/>
</dbReference>
<dbReference type="Proteomes" id="UP001227268">
    <property type="component" value="Unassembled WGS sequence"/>
</dbReference>
<proteinExistence type="predicted"/>
<protein>
    <submittedName>
        <fullName evidence="1">Uncharacterized protein</fullName>
    </submittedName>
</protein>
<name>A0ACC2VZC8_9TREE</name>
<comment type="caution">
    <text evidence="1">The sequence shown here is derived from an EMBL/GenBank/DDBJ whole genome shotgun (WGS) entry which is preliminary data.</text>
</comment>
<organism evidence="1 2">
    <name type="scientific">Naganishia friedmannii</name>
    <dbReference type="NCBI Taxonomy" id="89922"/>
    <lineage>
        <taxon>Eukaryota</taxon>
        <taxon>Fungi</taxon>
        <taxon>Dikarya</taxon>
        <taxon>Basidiomycota</taxon>
        <taxon>Agaricomycotina</taxon>
        <taxon>Tremellomycetes</taxon>
        <taxon>Filobasidiales</taxon>
        <taxon>Filobasidiaceae</taxon>
        <taxon>Naganishia</taxon>
    </lineage>
</organism>